<evidence type="ECO:0000313" key="10">
    <source>
        <dbReference type="Proteomes" id="UP001528823"/>
    </source>
</evidence>
<dbReference type="SUPFAM" id="SSF52540">
    <property type="entry name" value="P-loop containing nucleoside triphosphate hydrolases"/>
    <property type="match status" value="1"/>
</dbReference>
<dbReference type="InterPro" id="IPR025943">
    <property type="entry name" value="Sigma_54_int_dom_ATP-bd_2"/>
</dbReference>
<dbReference type="PROSITE" id="PS00676">
    <property type="entry name" value="SIGMA54_INTERACT_2"/>
    <property type="match status" value="1"/>
</dbReference>
<dbReference type="PANTHER" id="PTHR32071">
    <property type="entry name" value="TRANSCRIPTIONAL REGULATORY PROTEIN"/>
    <property type="match status" value="1"/>
</dbReference>
<dbReference type="PROSITE" id="PS50110">
    <property type="entry name" value="RESPONSE_REGULATORY"/>
    <property type="match status" value="1"/>
</dbReference>
<proteinExistence type="predicted"/>
<dbReference type="InterPro" id="IPR025944">
    <property type="entry name" value="Sigma_54_int_dom_CS"/>
</dbReference>
<dbReference type="PROSITE" id="PS50045">
    <property type="entry name" value="SIGMA54_INTERACT_4"/>
    <property type="match status" value="1"/>
</dbReference>
<dbReference type="Pfam" id="PF02954">
    <property type="entry name" value="HTH_8"/>
    <property type="match status" value="1"/>
</dbReference>
<evidence type="ECO:0000313" key="9">
    <source>
        <dbReference type="EMBL" id="MDE1464572.1"/>
    </source>
</evidence>
<dbReference type="InterPro" id="IPR009057">
    <property type="entry name" value="Homeodomain-like_sf"/>
</dbReference>
<dbReference type="PRINTS" id="PR01590">
    <property type="entry name" value="HTHFIS"/>
</dbReference>
<protein>
    <submittedName>
        <fullName evidence="9">Sigma-54 dependent transcriptional regulator</fullName>
    </submittedName>
</protein>
<dbReference type="Gene3D" id="1.10.8.60">
    <property type="match status" value="1"/>
</dbReference>
<dbReference type="InterPro" id="IPR011006">
    <property type="entry name" value="CheY-like_superfamily"/>
</dbReference>
<keyword evidence="5" id="KW-0804">Transcription</keyword>
<reference evidence="9 10" key="1">
    <citation type="submission" date="2022-11" db="EMBL/GenBank/DDBJ databases">
        <title>Spartinivicinus poritis sp. nov., isolated from scleractinian coral Porites lutea.</title>
        <authorList>
            <person name="Zhang G."/>
            <person name="Cai L."/>
            <person name="Wei Q."/>
        </authorList>
    </citation>
    <scope>NUCLEOTIDE SEQUENCE [LARGE SCALE GENOMIC DNA]</scope>
    <source>
        <strain evidence="9 10">A2-2</strain>
    </source>
</reference>
<evidence type="ECO:0000256" key="6">
    <source>
        <dbReference type="PROSITE-ProRule" id="PRU00169"/>
    </source>
</evidence>
<dbReference type="SUPFAM" id="SSF46689">
    <property type="entry name" value="Homeodomain-like"/>
    <property type="match status" value="1"/>
</dbReference>
<evidence type="ECO:0000256" key="2">
    <source>
        <dbReference type="ARBA" id="ARBA00022840"/>
    </source>
</evidence>
<dbReference type="Pfam" id="PF00072">
    <property type="entry name" value="Response_reg"/>
    <property type="match status" value="1"/>
</dbReference>
<feature type="domain" description="Sigma-54 factor interaction" evidence="7">
    <location>
        <begin position="162"/>
        <end position="391"/>
    </location>
</feature>
<feature type="modified residue" description="4-aspartylphosphate" evidence="6">
    <location>
        <position position="61"/>
    </location>
</feature>
<evidence type="ECO:0000256" key="1">
    <source>
        <dbReference type="ARBA" id="ARBA00022741"/>
    </source>
</evidence>
<name>A0ABT5UDW9_9GAMM</name>
<dbReference type="InterPro" id="IPR027417">
    <property type="entry name" value="P-loop_NTPase"/>
</dbReference>
<dbReference type="RefSeq" id="WP_274690896.1">
    <property type="nucleotide sequence ID" value="NZ_JAPMOU010000037.1"/>
</dbReference>
<evidence type="ECO:0000259" key="8">
    <source>
        <dbReference type="PROSITE" id="PS50110"/>
    </source>
</evidence>
<dbReference type="Pfam" id="PF00158">
    <property type="entry name" value="Sigma54_activat"/>
    <property type="match status" value="1"/>
</dbReference>
<keyword evidence="6" id="KW-0597">Phosphoprotein</keyword>
<dbReference type="Gene3D" id="3.40.50.2300">
    <property type="match status" value="1"/>
</dbReference>
<dbReference type="PROSITE" id="PS00688">
    <property type="entry name" value="SIGMA54_INTERACT_3"/>
    <property type="match status" value="1"/>
</dbReference>
<dbReference type="SMART" id="SM00382">
    <property type="entry name" value="AAA"/>
    <property type="match status" value="1"/>
</dbReference>
<dbReference type="InterPro" id="IPR001789">
    <property type="entry name" value="Sig_transdc_resp-reg_receiver"/>
</dbReference>
<dbReference type="InterPro" id="IPR002197">
    <property type="entry name" value="HTH_Fis"/>
</dbReference>
<organism evidence="9 10">
    <name type="scientific">Spartinivicinus poritis</name>
    <dbReference type="NCBI Taxonomy" id="2994640"/>
    <lineage>
        <taxon>Bacteria</taxon>
        <taxon>Pseudomonadati</taxon>
        <taxon>Pseudomonadota</taxon>
        <taxon>Gammaproteobacteria</taxon>
        <taxon>Oceanospirillales</taxon>
        <taxon>Zooshikellaceae</taxon>
        <taxon>Spartinivicinus</taxon>
    </lineage>
</organism>
<dbReference type="InterPro" id="IPR003593">
    <property type="entry name" value="AAA+_ATPase"/>
</dbReference>
<dbReference type="CDD" id="cd00156">
    <property type="entry name" value="REC"/>
    <property type="match status" value="1"/>
</dbReference>
<dbReference type="Pfam" id="PF25601">
    <property type="entry name" value="AAA_lid_14"/>
    <property type="match status" value="1"/>
</dbReference>
<keyword evidence="4" id="KW-0238">DNA-binding</keyword>
<dbReference type="EMBL" id="JAPMOU010000037">
    <property type="protein sequence ID" value="MDE1464572.1"/>
    <property type="molecule type" value="Genomic_DNA"/>
</dbReference>
<dbReference type="SUPFAM" id="SSF52172">
    <property type="entry name" value="CheY-like"/>
    <property type="match status" value="1"/>
</dbReference>
<evidence type="ECO:0000256" key="5">
    <source>
        <dbReference type="ARBA" id="ARBA00023163"/>
    </source>
</evidence>
<comment type="caution">
    <text evidence="9">The sequence shown here is derived from an EMBL/GenBank/DDBJ whole genome shotgun (WGS) entry which is preliminary data.</text>
</comment>
<dbReference type="PANTHER" id="PTHR32071:SF113">
    <property type="entry name" value="ALGINATE BIOSYNTHESIS TRANSCRIPTIONAL REGULATORY PROTEIN ALGB"/>
    <property type="match status" value="1"/>
</dbReference>
<evidence type="ECO:0000259" key="7">
    <source>
        <dbReference type="PROSITE" id="PS50045"/>
    </source>
</evidence>
<feature type="domain" description="Response regulatory" evidence="8">
    <location>
        <begin position="12"/>
        <end position="131"/>
    </location>
</feature>
<dbReference type="Gene3D" id="1.10.10.60">
    <property type="entry name" value="Homeodomain-like"/>
    <property type="match status" value="1"/>
</dbReference>
<accession>A0ABT5UDW9</accession>
<dbReference type="InterPro" id="IPR058031">
    <property type="entry name" value="AAA_lid_NorR"/>
</dbReference>
<evidence type="ECO:0000256" key="4">
    <source>
        <dbReference type="ARBA" id="ARBA00023125"/>
    </source>
</evidence>
<dbReference type="CDD" id="cd00009">
    <property type="entry name" value="AAA"/>
    <property type="match status" value="1"/>
</dbReference>
<sequence>MKAPMSKDNLSSILIVDDDKETLTSVKLLLNSSFDIIQLCDEPKQIPTFLDNTTYDVVLLDMNFSPNSCTGAEGLYWLSEINHISPETRVIMMTAYGEVDLAIQALKSGASDFIVKPWDKTKLLATVTEAYKFKTSIKKCTENVTKCKSVKSHLRQPSEQPIIGQSPIIQQVLNTIYLSAPTDANILILGENGTGKGLIAREIHQQSSRNKSSFISIDLGTIAEGLFESELFGHKKGAFTGATQNRVGHIVEANKGTLFLDEVANLPTQLQTKLLSVLSQREVKAIGANQSKSVDIRVIAATNLPRSELLDNTRFRQDLLYRLNTVEITLPALRERSEDIPLLVDYFLDMYSLKYNRSKPHISMKTLKALQRYSWPGNVRELQNSVERAIILSNESELFIRDFQLAASQPKTEVSIKTQAQTQPLELGNLEKQRVKDALQKYTGNISHAAKELGISRAALYRRIEKYEL</sequence>
<dbReference type="SMART" id="SM00448">
    <property type="entry name" value="REC"/>
    <property type="match status" value="1"/>
</dbReference>
<dbReference type="Gene3D" id="3.40.50.300">
    <property type="entry name" value="P-loop containing nucleotide triphosphate hydrolases"/>
    <property type="match status" value="1"/>
</dbReference>
<keyword evidence="1" id="KW-0547">Nucleotide-binding</keyword>
<evidence type="ECO:0000256" key="3">
    <source>
        <dbReference type="ARBA" id="ARBA00023015"/>
    </source>
</evidence>
<keyword evidence="10" id="KW-1185">Reference proteome</keyword>
<dbReference type="InterPro" id="IPR002078">
    <property type="entry name" value="Sigma_54_int"/>
</dbReference>
<gene>
    <name evidence="9" type="ORF">ORQ98_21650</name>
</gene>
<keyword evidence="3" id="KW-0805">Transcription regulation</keyword>
<dbReference type="Proteomes" id="UP001528823">
    <property type="component" value="Unassembled WGS sequence"/>
</dbReference>
<keyword evidence="2" id="KW-0067">ATP-binding</keyword>